<reference evidence="2" key="1">
    <citation type="submission" date="2018-05" db="EMBL/GenBank/DDBJ databases">
        <authorList>
            <person name="Lanie J.A."/>
            <person name="Ng W.-L."/>
            <person name="Kazmierczak K.M."/>
            <person name="Andrzejewski T.M."/>
            <person name="Davidsen T.M."/>
            <person name="Wayne K.J."/>
            <person name="Tettelin H."/>
            <person name="Glass J.I."/>
            <person name="Rusch D."/>
            <person name="Podicherti R."/>
            <person name="Tsui H.-C.T."/>
            <person name="Winkler M.E."/>
        </authorList>
    </citation>
    <scope>NUCLEOTIDE SEQUENCE</scope>
</reference>
<accession>A0A382YFI4</accession>
<organism evidence="2">
    <name type="scientific">marine metagenome</name>
    <dbReference type="NCBI Taxonomy" id="408172"/>
    <lineage>
        <taxon>unclassified sequences</taxon>
        <taxon>metagenomes</taxon>
        <taxon>ecological metagenomes</taxon>
    </lineage>
</organism>
<evidence type="ECO:0000256" key="1">
    <source>
        <dbReference type="SAM" id="Phobius"/>
    </source>
</evidence>
<proteinExistence type="predicted"/>
<protein>
    <submittedName>
        <fullName evidence="2">Uncharacterized protein</fullName>
    </submittedName>
</protein>
<name>A0A382YFI4_9ZZZZ</name>
<keyword evidence="1" id="KW-0812">Transmembrane</keyword>
<gene>
    <name evidence="2" type="ORF">METZ01_LOCUS434916</name>
</gene>
<dbReference type="AlphaFoldDB" id="A0A382YFI4"/>
<dbReference type="EMBL" id="UINC01175437">
    <property type="protein sequence ID" value="SVD82062.1"/>
    <property type="molecule type" value="Genomic_DNA"/>
</dbReference>
<evidence type="ECO:0000313" key="2">
    <source>
        <dbReference type="EMBL" id="SVD82062.1"/>
    </source>
</evidence>
<keyword evidence="1" id="KW-1133">Transmembrane helix</keyword>
<feature type="transmembrane region" description="Helical" evidence="1">
    <location>
        <begin position="9"/>
        <end position="33"/>
    </location>
</feature>
<sequence length="34" mass="3854">MKKFVWPGVYLFLVVPVIGIISLSIFTLIYLLIG</sequence>
<keyword evidence="1" id="KW-0472">Membrane</keyword>